<dbReference type="GO" id="GO:0004190">
    <property type="term" value="F:aspartic-type endopeptidase activity"/>
    <property type="evidence" value="ECO:0007669"/>
    <property type="project" value="InterPro"/>
</dbReference>
<dbReference type="RefSeq" id="WP_255842255.1">
    <property type="nucleotide sequence ID" value="NZ_CP094358.1"/>
</dbReference>
<dbReference type="Proteomes" id="UP000831290">
    <property type="component" value="Chromosome"/>
</dbReference>
<proteinExistence type="predicted"/>
<organism evidence="4 5">
    <name type="scientific">Abyssalbus ytuae</name>
    <dbReference type="NCBI Taxonomy" id="2926907"/>
    <lineage>
        <taxon>Bacteria</taxon>
        <taxon>Pseudomonadati</taxon>
        <taxon>Bacteroidota</taxon>
        <taxon>Flavobacteriia</taxon>
        <taxon>Flavobacteriales</taxon>
        <taxon>Flavobacteriaceae</taxon>
        <taxon>Abyssalbus</taxon>
    </lineage>
</organism>
<dbReference type="Pfam" id="PF17820">
    <property type="entry name" value="PDZ_6"/>
    <property type="match status" value="1"/>
</dbReference>
<dbReference type="InterPro" id="IPR001478">
    <property type="entry name" value="PDZ"/>
</dbReference>
<feature type="domain" description="PDZ" evidence="2">
    <location>
        <begin position="363"/>
        <end position="449"/>
    </location>
</feature>
<evidence type="ECO:0000313" key="5">
    <source>
        <dbReference type="Proteomes" id="UP000831290"/>
    </source>
</evidence>
<name>A0A9E6ZJX6_9FLAO</name>
<dbReference type="SUPFAM" id="SSF50630">
    <property type="entry name" value="Acid proteases"/>
    <property type="match status" value="1"/>
</dbReference>
<keyword evidence="1" id="KW-0378">Hydrolase</keyword>
<dbReference type="EMBL" id="CP094358">
    <property type="protein sequence ID" value="UOB16994.1"/>
    <property type="molecule type" value="Genomic_DNA"/>
</dbReference>
<dbReference type="AlphaFoldDB" id="A0A9E6ZJX6"/>
<dbReference type="InterPro" id="IPR041489">
    <property type="entry name" value="PDZ_6"/>
</dbReference>
<dbReference type="KEGG" id="fbm:MQE35_14795"/>
<dbReference type="GO" id="GO:0006508">
    <property type="term" value="P:proteolysis"/>
    <property type="evidence" value="ECO:0007669"/>
    <property type="project" value="UniProtKB-KW"/>
</dbReference>
<dbReference type="PROSITE" id="PS50175">
    <property type="entry name" value="ASP_PROT_RETROV"/>
    <property type="match status" value="1"/>
</dbReference>
<keyword evidence="4" id="KW-0645">Protease</keyword>
<dbReference type="Pfam" id="PF13650">
    <property type="entry name" value="Asp_protease_2"/>
    <property type="match status" value="1"/>
</dbReference>
<dbReference type="InterPro" id="IPR021109">
    <property type="entry name" value="Peptidase_aspartic_dom_sf"/>
</dbReference>
<sequence length="463" mass="52835">MFFNKKKYFDILFSILKLTFYKLKKLCFLLFFTFSGIVNSQTQFTFSDSKKSETIKFKLASNLIIIPIEVNGANLSFLLDTGVTKPILFNITQNDSLEIKNITKIVLKGLGGGMPVKAYRSTGNTFNVNGIFNKNQDLYVILDEKINFSPRLGYPVHGIIGYDFFKNLVVDINYVSKKIKVYSPSKFKSKKCKTCETFDLEIIGNKPFIRASSMGEHIEGIDLKLLIDSGSSDALWLIENEDKNLAVPEKSFEDFLGFGLSGGIYGHRARLEHFSIGGFNLKEVKVAFPDSVSIKHLRKVNDRDGSIGGEILKRFRVTFNYKENKITLKRNANFNKPFKFNMSGIELMQTGNRLVKELETRNQVLINDENKSLKGITILPGEKYKYSLKPAFEIVEVREQSPAHLAGLRKGDILLSVNGKFVHRYTLDQIIEMINEEEGKLIRLIIERNLEEMKFVFKLESLL</sequence>
<gene>
    <name evidence="4" type="ORF">MQE35_14795</name>
</gene>
<dbReference type="InterPro" id="IPR001995">
    <property type="entry name" value="Peptidase_A2_cat"/>
</dbReference>
<accession>A0A9E6ZJX6</accession>
<feature type="domain" description="Peptidase A2" evidence="3">
    <location>
        <begin position="75"/>
        <end position="164"/>
    </location>
</feature>
<reference evidence="4" key="1">
    <citation type="submission" date="2022-03" db="EMBL/GenBank/DDBJ databases">
        <title>Description of Abyssus ytuae gen. nov., sp. nov., a novel member of the family Flavobacteriaceae isolated from the sediment of Mariana Trench.</title>
        <authorList>
            <person name="Zhang J."/>
            <person name="Xu X."/>
        </authorList>
    </citation>
    <scope>NUCLEOTIDE SEQUENCE</scope>
    <source>
        <strain evidence="4">MT3330</strain>
    </source>
</reference>
<evidence type="ECO:0000313" key="4">
    <source>
        <dbReference type="EMBL" id="UOB16994.1"/>
    </source>
</evidence>
<evidence type="ECO:0000259" key="2">
    <source>
        <dbReference type="PROSITE" id="PS50106"/>
    </source>
</evidence>
<dbReference type="InterPro" id="IPR036034">
    <property type="entry name" value="PDZ_sf"/>
</dbReference>
<dbReference type="SUPFAM" id="SSF50156">
    <property type="entry name" value="PDZ domain-like"/>
    <property type="match status" value="1"/>
</dbReference>
<dbReference type="PROSITE" id="PS50106">
    <property type="entry name" value="PDZ"/>
    <property type="match status" value="1"/>
</dbReference>
<evidence type="ECO:0000259" key="3">
    <source>
        <dbReference type="PROSITE" id="PS50175"/>
    </source>
</evidence>
<evidence type="ECO:0000256" key="1">
    <source>
        <dbReference type="ARBA" id="ARBA00022801"/>
    </source>
</evidence>
<dbReference type="SMART" id="SM00228">
    <property type="entry name" value="PDZ"/>
    <property type="match status" value="1"/>
</dbReference>
<protein>
    <submittedName>
        <fullName evidence="4">Aspartyl protease family protein</fullName>
    </submittedName>
</protein>
<keyword evidence="5" id="KW-1185">Reference proteome</keyword>
<dbReference type="Gene3D" id="2.40.70.10">
    <property type="entry name" value="Acid Proteases"/>
    <property type="match status" value="2"/>
</dbReference>
<dbReference type="Gene3D" id="2.30.42.10">
    <property type="match status" value="1"/>
</dbReference>